<evidence type="ECO:0000259" key="5">
    <source>
        <dbReference type="PROSITE" id="PS50932"/>
    </source>
</evidence>
<dbReference type="GO" id="GO:0003700">
    <property type="term" value="F:DNA-binding transcription factor activity"/>
    <property type="evidence" value="ECO:0007669"/>
    <property type="project" value="TreeGrafter"/>
</dbReference>
<dbReference type="SUPFAM" id="SSF53822">
    <property type="entry name" value="Periplasmic binding protein-like I"/>
    <property type="match status" value="1"/>
</dbReference>
<sequence>MKITDIAELSGVSKATVSRVLNNSPNVKEETREKIMKIIEKNNYYPNAIARNLSKRENNSIGVIIPDISNPFFAKIVDKISIEAEKKGLNVFLCNSGEEFKNQEKFIKTLIEQRIKGIILIATRETYPKSDFLKEYIKEIPVIILDRALKTDLPSVLMPNFELAYDATKLFIENGHKEIAIITGPLTEKTATDRLEGYKKAMLDNKLKVKKQNIFYGDFNVESGYEMSKEILKNKKITGVFVSNNLMTIGLLKAARESGHRIPEDISVFSFEEIEWGEYFGLEISAYKIPFELMGQKAVEVLFRRIEDKTFNQKVEVDLERAANQKLSIKNIRGKEDVKK</sequence>
<dbReference type="Proteomes" id="UP000000845">
    <property type="component" value="Chromosome"/>
</dbReference>
<dbReference type="HOGENOM" id="CLU_037628_6_0_0"/>
<evidence type="ECO:0000313" key="6">
    <source>
        <dbReference type="EMBL" id="ACZ10466.1"/>
    </source>
</evidence>
<dbReference type="InterPro" id="IPR001761">
    <property type="entry name" value="Peripla_BP/Lac1_sug-bd_dom"/>
</dbReference>
<reference evidence="6 7" key="2">
    <citation type="journal article" date="2010" name="Stand. Genomic Sci.">
        <title>Complete genome sequence of Sebaldella termitidis type strain (NCTC 11300).</title>
        <authorList>
            <person name="Harmon-Smith M."/>
            <person name="Celia L."/>
            <person name="Chertkov O."/>
            <person name="Lapidus A."/>
            <person name="Copeland A."/>
            <person name="Glavina Del Rio T."/>
            <person name="Nolan M."/>
            <person name="Lucas S."/>
            <person name="Tice H."/>
            <person name="Cheng J.F."/>
            <person name="Han C."/>
            <person name="Detter J.C."/>
            <person name="Bruce D."/>
            <person name="Goodwin L."/>
            <person name="Pitluck S."/>
            <person name="Pati A."/>
            <person name="Liolios K."/>
            <person name="Ivanova N."/>
            <person name="Mavromatis K."/>
            <person name="Mikhailova N."/>
            <person name="Chen A."/>
            <person name="Palaniappan K."/>
            <person name="Land M."/>
            <person name="Hauser L."/>
            <person name="Chang Y.J."/>
            <person name="Jeffries C.D."/>
            <person name="Brettin T."/>
            <person name="Goker M."/>
            <person name="Beck B."/>
            <person name="Bristow J."/>
            <person name="Eisen J.A."/>
            <person name="Markowitz V."/>
            <person name="Hugenholtz P."/>
            <person name="Kyrpides N.C."/>
            <person name="Klenk H.P."/>
            <person name="Chen F."/>
        </authorList>
    </citation>
    <scope>NUCLEOTIDE SEQUENCE [LARGE SCALE GENOMIC DNA]</scope>
    <source>
        <strain evidence="7">ATCC 33386 / NCTC 11300</strain>
    </source>
</reference>
<dbReference type="STRING" id="526218.Sterm_3632"/>
<dbReference type="Gene3D" id="1.10.260.40">
    <property type="entry name" value="lambda repressor-like DNA-binding domains"/>
    <property type="match status" value="1"/>
</dbReference>
<dbReference type="InterPro" id="IPR010982">
    <property type="entry name" value="Lambda_DNA-bd_dom_sf"/>
</dbReference>
<evidence type="ECO:0000256" key="2">
    <source>
        <dbReference type="ARBA" id="ARBA00023015"/>
    </source>
</evidence>
<keyword evidence="2" id="KW-0805">Transcription regulation</keyword>
<dbReference type="CDD" id="cd06267">
    <property type="entry name" value="PBP1_LacI_sugar_binding-like"/>
    <property type="match status" value="1"/>
</dbReference>
<dbReference type="SMART" id="SM00354">
    <property type="entry name" value="HTH_LACI"/>
    <property type="match status" value="1"/>
</dbReference>
<dbReference type="PANTHER" id="PTHR30146">
    <property type="entry name" value="LACI-RELATED TRANSCRIPTIONAL REPRESSOR"/>
    <property type="match status" value="1"/>
</dbReference>
<dbReference type="PROSITE" id="PS00356">
    <property type="entry name" value="HTH_LACI_1"/>
    <property type="match status" value="1"/>
</dbReference>
<keyword evidence="7" id="KW-1185">Reference proteome</keyword>
<dbReference type="Pfam" id="PF00356">
    <property type="entry name" value="LacI"/>
    <property type="match status" value="1"/>
</dbReference>
<keyword evidence="3" id="KW-0238">DNA-binding</keyword>
<dbReference type="InterPro" id="IPR028082">
    <property type="entry name" value="Peripla_BP_I"/>
</dbReference>
<dbReference type="SUPFAM" id="SSF47413">
    <property type="entry name" value="lambda repressor-like DNA-binding domains"/>
    <property type="match status" value="1"/>
</dbReference>
<dbReference type="PANTHER" id="PTHR30146:SF148">
    <property type="entry name" value="HTH-TYPE TRANSCRIPTIONAL REPRESSOR PURR-RELATED"/>
    <property type="match status" value="1"/>
</dbReference>
<reference evidence="7" key="1">
    <citation type="submission" date="2009-09" db="EMBL/GenBank/DDBJ databases">
        <title>The complete chromosome of Sebaldella termitidis ATCC 33386.</title>
        <authorList>
            <consortium name="US DOE Joint Genome Institute (JGI-PGF)"/>
            <person name="Lucas S."/>
            <person name="Copeland A."/>
            <person name="Lapidus A."/>
            <person name="Glavina del Rio T."/>
            <person name="Dalin E."/>
            <person name="Tice H."/>
            <person name="Bruce D."/>
            <person name="Goodwin L."/>
            <person name="Pitluck S."/>
            <person name="Kyrpides N."/>
            <person name="Mavromatis K."/>
            <person name="Ivanova N."/>
            <person name="Mikhailova N."/>
            <person name="Sims D."/>
            <person name="Meincke L."/>
            <person name="Brettin T."/>
            <person name="Detter J.C."/>
            <person name="Han C."/>
            <person name="Larimer F."/>
            <person name="Land M."/>
            <person name="Hauser L."/>
            <person name="Markowitz V."/>
            <person name="Cheng J.F."/>
            <person name="Hugenholtz P."/>
            <person name="Woyke T."/>
            <person name="Wu D."/>
            <person name="Eisen J.A."/>
        </authorList>
    </citation>
    <scope>NUCLEOTIDE SEQUENCE [LARGE SCALE GENOMIC DNA]</scope>
    <source>
        <strain evidence="7">ATCC 33386 / NCTC 11300</strain>
    </source>
</reference>
<evidence type="ECO:0000313" key="7">
    <source>
        <dbReference type="Proteomes" id="UP000000845"/>
    </source>
</evidence>
<evidence type="ECO:0000256" key="3">
    <source>
        <dbReference type="ARBA" id="ARBA00023125"/>
    </source>
</evidence>
<protein>
    <submittedName>
        <fullName evidence="6">Transcriptional regulator, LacI family</fullName>
    </submittedName>
</protein>
<dbReference type="CDD" id="cd01392">
    <property type="entry name" value="HTH_LacI"/>
    <property type="match status" value="1"/>
</dbReference>
<dbReference type="Pfam" id="PF00532">
    <property type="entry name" value="Peripla_BP_1"/>
    <property type="match status" value="1"/>
</dbReference>
<dbReference type="EMBL" id="CP001739">
    <property type="protein sequence ID" value="ACZ10466.1"/>
    <property type="molecule type" value="Genomic_DNA"/>
</dbReference>
<accession>D1ARI0</accession>
<evidence type="ECO:0000256" key="4">
    <source>
        <dbReference type="ARBA" id="ARBA00023163"/>
    </source>
</evidence>
<dbReference type="GO" id="GO:0000976">
    <property type="term" value="F:transcription cis-regulatory region binding"/>
    <property type="evidence" value="ECO:0007669"/>
    <property type="project" value="TreeGrafter"/>
</dbReference>
<name>D1ARI0_SEBTE</name>
<proteinExistence type="predicted"/>
<keyword evidence="4" id="KW-0804">Transcription</keyword>
<evidence type="ECO:0000256" key="1">
    <source>
        <dbReference type="ARBA" id="ARBA00022491"/>
    </source>
</evidence>
<dbReference type="eggNOG" id="COG1609">
    <property type="taxonomic scope" value="Bacteria"/>
</dbReference>
<feature type="domain" description="HTH lacI-type" evidence="5">
    <location>
        <begin position="1"/>
        <end position="55"/>
    </location>
</feature>
<dbReference type="InterPro" id="IPR000843">
    <property type="entry name" value="HTH_LacI"/>
</dbReference>
<gene>
    <name evidence="6" type="ordered locus">Sterm_3632</name>
</gene>
<keyword evidence="1" id="KW-0678">Repressor</keyword>
<dbReference type="AlphaFoldDB" id="D1ARI0"/>
<dbReference type="PRINTS" id="PR00036">
    <property type="entry name" value="HTHLACI"/>
</dbReference>
<organism evidence="6 7">
    <name type="scientific">Sebaldella termitidis (strain ATCC 33386 / NCTC 11300)</name>
    <dbReference type="NCBI Taxonomy" id="526218"/>
    <lineage>
        <taxon>Bacteria</taxon>
        <taxon>Fusobacteriati</taxon>
        <taxon>Fusobacteriota</taxon>
        <taxon>Fusobacteriia</taxon>
        <taxon>Fusobacteriales</taxon>
        <taxon>Leptotrichiaceae</taxon>
        <taxon>Sebaldella</taxon>
    </lineage>
</organism>
<dbReference type="PROSITE" id="PS50932">
    <property type="entry name" value="HTH_LACI_2"/>
    <property type="match status" value="1"/>
</dbReference>
<dbReference type="KEGG" id="str:Sterm_3632"/>
<dbReference type="RefSeq" id="WP_012863048.1">
    <property type="nucleotide sequence ID" value="NC_013517.1"/>
</dbReference>
<dbReference type="Gene3D" id="3.40.50.2300">
    <property type="match status" value="2"/>
</dbReference>